<dbReference type="GO" id="GO:0009897">
    <property type="term" value="C:external side of plasma membrane"/>
    <property type="evidence" value="ECO:0007669"/>
    <property type="project" value="TreeGrafter"/>
</dbReference>
<feature type="signal peptide" evidence="3">
    <location>
        <begin position="1"/>
        <end position="20"/>
    </location>
</feature>
<proteinExistence type="predicted"/>
<feature type="domain" description="TNFR-Cys" evidence="4">
    <location>
        <begin position="22"/>
        <end position="62"/>
    </location>
</feature>
<evidence type="ECO:0000259" key="4">
    <source>
        <dbReference type="PROSITE" id="PS50050"/>
    </source>
</evidence>
<evidence type="ECO:0000256" key="2">
    <source>
        <dbReference type="SAM" id="Phobius"/>
    </source>
</evidence>
<accession>A0AAV6G9B8</accession>
<dbReference type="InterPro" id="IPR001368">
    <property type="entry name" value="TNFR/NGFR_Cys_rich_reg"/>
</dbReference>
<dbReference type="Proteomes" id="UP000823561">
    <property type="component" value="Chromosome 13"/>
</dbReference>
<keyword evidence="1" id="KW-1015">Disulfide bond</keyword>
<evidence type="ECO:0000256" key="1">
    <source>
        <dbReference type="PROSITE-ProRule" id="PRU00206"/>
    </source>
</evidence>
<keyword evidence="2" id="KW-1133">Transmembrane helix</keyword>
<feature type="chain" id="PRO_5043338684" description="TNFR-Cys domain-containing protein" evidence="3">
    <location>
        <begin position="21"/>
        <end position="243"/>
    </location>
</feature>
<keyword evidence="6" id="KW-1185">Reference proteome</keyword>
<dbReference type="AlphaFoldDB" id="A0AAV6G9B8"/>
<feature type="disulfide bond" evidence="1">
    <location>
        <begin position="86"/>
        <end position="104"/>
    </location>
</feature>
<organism evidence="5 6">
    <name type="scientific">Alosa alosa</name>
    <name type="common">allis shad</name>
    <dbReference type="NCBI Taxonomy" id="278164"/>
    <lineage>
        <taxon>Eukaryota</taxon>
        <taxon>Metazoa</taxon>
        <taxon>Chordata</taxon>
        <taxon>Craniata</taxon>
        <taxon>Vertebrata</taxon>
        <taxon>Euteleostomi</taxon>
        <taxon>Actinopterygii</taxon>
        <taxon>Neopterygii</taxon>
        <taxon>Teleostei</taxon>
        <taxon>Clupei</taxon>
        <taxon>Clupeiformes</taxon>
        <taxon>Clupeoidei</taxon>
        <taxon>Clupeidae</taxon>
        <taxon>Alosa</taxon>
    </lineage>
</organism>
<evidence type="ECO:0000256" key="3">
    <source>
        <dbReference type="SAM" id="SignalP"/>
    </source>
</evidence>
<keyword evidence="2" id="KW-0472">Membrane</keyword>
<protein>
    <recommendedName>
        <fullName evidence="4">TNFR-Cys domain-containing protein</fullName>
    </recommendedName>
</protein>
<name>A0AAV6G9B8_9TELE</name>
<dbReference type="PROSITE" id="PS50050">
    <property type="entry name" value="TNFR_NGFR_2"/>
    <property type="match status" value="2"/>
</dbReference>
<dbReference type="InterPro" id="IPR052135">
    <property type="entry name" value="TNFRSF5"/>
</dbReference>
<gene>
    <name evidence="5" type="ORF">AALO_G00183330</name>
</gene>
<comment type="caution">
    <text evidence="1">Lacks conserved residue(s) required for the propagation of feature annotation.</text>
</comment>
<sequence>MRVFWITVLLWNLNLPFLHSLTCDERKEYQWPSGSPNKCCNKCKPGEIMAARCREGSRNTECKPCSKGMYISVYNALSRCDACQTCGLGQEELKACTTSTNTECRCMPGHRCIDADCSDCVEERPKVTTTTITTPPTTTTVSTTTDVKQPEWTTLAKEPDDAAVLLPVVLIVCVCILLLIIATQLRKLEPLGCCTFDDSSSKDTQSTEEETLRLPEVCTDLQEVWIKDGSDHLNGQVTEGILC</sequence>
<reference evidence="5" key="1">
    <citation type="submission" date="2020-10" db="EMBL/GenBank/DDBJ databases">
        <title>Chromosome-scale genome assembly of the Allis shad, Alosa alosa.</title>
        <authorList>
            <person name="Margot Z."/>
            <person name="Christophe K."/>
            <person name="Cabau C."/>
            <person name="Louis A."/>
            <person name="Berthelot C."/>
            <person name="Parey E."/>
            <person name="Roest Crollius H."/>
            <person name="Montfort J."/>
            <person name="Robinson-Rechavi M."/>
            <person name="Bucao C."/>
            <person name="Bouchez O."/>
            <person name="Gislard M."/>
            <person name="Lluch J."/>
            <person name="Milhes M."/>
            <person name="Lampietro C."/>
            <person name="Lopez Roques C."/>
            <person name="Donnadieu C."/>
            <person name="Braasch I."/>
            <person name="Desvignes T."/>
            <person name="Postlethwait J."/>
            <person name="Bobe J."/>
            <person name="Guiguen Y."/>
        </authorList>
    </citation>
    <scope>NUCLEOTIDE SEQUENCE</scope>
    <source>
        <strain evidence="5">M-15738</strain>
        <tissue evidence="5">Blood</tissue>
    </source>
</reference>
<feature type="transmembrane region" description="Helical" evidence="2">
    <location>
        <begin position="162"/>
        <end position="182"/>
    </location>
</feature>
<dbReference type="GO" id="GO:0002768">
    <property type="term" value="P:immune response-regulating cell surface receptor signaling pathway"/>
    <property type="evidence" value="ECO:0007669"/>
    <property type="project" value="TreeGrafter"/>
</dbReference>
<feature type="disulfide bond" evidence="1">
    <location>
        <begin position="40"/>
        <end position="53"/>
    </location>
</feature>
<feature type="domain" description="TNFR-Cys" evidence="4">
    <location>
        <begin position="64"/>
        <end position="104"/>
    </location>
</feature>
<keyword evidence="2" id="KW-0812">Transmembrane</keyword>
<dbReference type="PANTHER" id="PTHR46875:SF1">
    <property type="entry name" value="TUMOR NECROSIS FACTOR RECEPTOR SUPERFAMILY MEMBER 5"/>
    <property type="match status" value="1"/>
</dbReference>
<dbReference type="PANTHER" id="PTHR46875">
    <property type="entry name" value="TUMOR NECROSIS FACTOR RECEPTOR SUPERFAMILY MEMBER 5"/>
    <property type="match status" value="1"/>
</dbReference>
<feature type="disulfide bond" evidence="1">
    <location>
        <begin position="65"/>
        <end position="80"/>
    </location>
</feature>
<dbReference type="EMBL" id="JADWDJ010000013">
    <property type="protein sequence ID" value="KAG5271724.1"/>
    <property type="molecule type" value="Genomic_DNA"/>
</dbReference>
<dbReference type="SUPFAM" id="SSF57586">
    <property type="entry name" value="TNF receptor-like"/>
    <property type="match status" value="2"/>
</dbReference>
<keyword evidence="3" id="KW-0732">Signal</keyword>
<dbReference type="SMART" id="SM00208">
    <property type="entry name" value="TNFR"/>
    <property type="match status" value="2"/>
</dbReference>
<evidence type="ECO:0000313" key="5">
    <source>
        <dbReference type="EMBL" id="KAG5271724.1"/>
    </source>
</evidence>
<comment type="caution">
    <text evidence="5">The sequence shown here is derived from an EMBL/GenBank/DDBJ whole genome shotgun (WGS) entry which is preliminary data.</text>
</comment>
<dbReference type="GO" id="GO:0035631">
    <property type="term" value="C:CD40 receptor complex"/>
    <property type="evidence" value="ECO:0007669"/>
    <property type="project" value="TreeGrafter"/>
</dbReference>
<dbReference type="Gene3D" id="2.10.50.10">
    <property type="entry name" value="Tumor Necrosis Factor Receptor, subunit A, domain 2"/>
    <property type="match status" value="2"/>
</dbReference>
<evidence type="ECO:0000313" key="6">
    <source>
        <dbReference type="Proteomes" id="UP000823561"/>
    </source>
</evidence>
<feature type="repeat" description="TNFR-Cys" evidence="1">
    <location>
        <begin position="64"/>
        <end position="104"/>
    </location>
</feature>
<dbReference type="Pfam" id="PF00020">
    <property type="entry name" value="TNFR_c6"/>
    <property type="match status" value="1"/>
</dbReference>
<dbReference type="PROSITE" id="PS00652">
    <property type="entry name" value="TNFR_NGFR_1"/>
    <property type="match status" value="1"/>
</dbReference>
<feature type="disulfide bond" evidence="1">
    <location>
        <begin position="83"/>
        <end position="96"/>
    </location>
</feature>
<feature type="repeat" description="TNFR-Cys" evidence="1">
    <location>
        <begin position="22"/>
        <end position="62"/>
    </location>
</feature>